<dbReference type="EMBL" id="CAKXAJ010026486">
    <property type="protein sequence ID" value="CAH2268941.1"/>
    <property type="molecule type" value="Genomic_DNA"/>
</dbReference>
<accession>A0A8S4SIC8</accession>
<sequence length="93" mass="10520">MALQMAERAQDAPFNLRYYLSSIARRSSIMRQLAFVSKIDKDSLEDGSVEILRRPLSTAHNLFAEGTIASVPTVTLPRETTKFPKIDISRYCN</sequence>
<reference evidence="1" key="1">
    <citation type="submission" date="2022-03" db="EMBL/GenBank/DDBJ databases">
        <authorList>
            <person name="Lindestad O."/>
        </authorList>
    </citation>
    <scope>NUCLEOTIDE SEQUENCE</scope>
</reference>
<protein>
    <submittedName>
        <fullName evidence="1">Jg6968 protein</fullName>
    </submittedName>
</protein>
<dbReference type="Proteomes" id="UP000838756">
    <property type="component" value="Unassembled WGS sequence"/>
</dbReference>
<evidence type="ECO:0000313" key="2">
    <source>
        <dbReference type="Proteomes" id="UP000838756"/>
    </source>
</evidence>
<dbReference type="AlphaFoldDB" id="A0A8S4SIC8"/>
<comment type="caution">
    <text evidence="1">The sequence shown here is derived from an EMBL/GenBank/DDBJ whole genome shotgun (WGS) entry which is preliminary data.</text>
</comment>
<name>A0A8S4SIC8_9NEOP</name>
<proteinExistence type="predicted"/>
<gene>
    <name evidence="1" type="primary">jg6968</name>
    <name evidence="1" type="ORF">PAEG_LOCUS27241</name>
</gene>
<organism evidence="1 2">
    <name type="scientific">Pararge aegeria aegeria</name>
    <dbReference type="NCBI Taxonomy" id="348720"/>
    <lineage>
        <taxon>Eukaryota</taxon>
        <taxon>Metazoa</taxon>
        <taxon>Ecdysozoa</taxon>
        <taxon>Arthropoda</taxon>
        <taxon>Hexapoda</taxon>
        <taxon>Insecta</taxon>
        <taxon>Pterygota</taxon>
        <taxon>Neoptera</taxon>
        <taxon>Endopterygota</taxon>
        <taxon>Lepidoptera</taxon>
        <taxon>Glossata</taxon>
        <taxon>Ditrysia</taxon>
        <taxon>Papilionoidea</taxon>
        <taxon>Nymphalidae</taxon>
        <taxon>Satyrinae</taxon>
        <taxon>Satyrini</taxon>
        <taxon>Parargina</taxon>
        <taxon>Pararge</taxon>
    </lineage>
</organism>
<keyword evidence="2" id="KW-1185">Reference proteome</keyword>
<evidence type="ECO:0000313" key="1">
    <source>
        <dbReference type="EMBL" id="CAH2268941.1"/>
    </source>
</evidence>